<organism evidence="1 2">
    <name type="scientific">Parageobacillus thermoglucosidasius</name>
    <name type="common">Geobacillus thermoglucosidasius</name>
    <dbReference type="NCBI Taxonomy" id="1426"/>
    <lineage>
        <taxon>Bacteria</taxon>
        <taxon>Bacillati</taxon>
        <taxon>Bacillota</taxon>
        <taxon>Bacilli</taxon>
        <taxon>Bacillales</taxon>
        <taxon>Anoxybacillaceae</taxon>
        <taxon>Parageobacillus</taxon>
    </lineage>
</organism>
<name>A0A1B7KN19_PARTM</name>
<dbReference type="Proteomes" id="UP000078290">
    <property type="component" value="Unassembled WGS sequence"/>
</dbReference>
<accession>A0A1B7KN19</accession>
<sequence length="69" mass="7660">MIIPITKPVPNPAAIPPNKPKPFLSANAAVSEANAVMEPTLSSEIEQEFIITNQLYMIYKTNIEIQKHL</sequence>
<evidence type="ECO:0000313" key="2">
    <source>
        <dbReference type="Proteomes" id="UP000078290"/>
    </source>
</evidence>
<comment type="caution">
    <text evidence="1">The sequence shown here is derived from an EMBL/GenBank/DDBJ whole genome shotgun (WGS) entry which is preliminary data.</text>
</comment>
<dbReference type="EMBL" id="LXMA01000042">
    <property type="protein sequence ID" value="OAT71471.1"/>
    <property type="molecule type" value="Genomic_DNA"/>
</dbReference>
<evidence type="ECO:0000313" key="1">
    <source>
        <dbReference type="EMBL" id="OAT71471.1"/>
    </source>
</evidence>
<proteinExistence type="predicted"/>
<gene>
    <name evidence="1" type="ORF">A7K69_13770</name>
</gene>
<reference evidence="2" key="1">
    <citation type="submission" date="2016-05" db="EMBL/GenBank/DDBJ databases">
        <authorList>
            <person name="Wang W."/>
            <person name="Zhu L."/>
        </authorList>
    </citation>
    <scope>NUCLEOTIDE SEQUENCE [LARGE SCALE GENOMIC DNA]</scope>
    <source>
        <strain evidence="2">W-2</strain>
    </source>
</reference>
<protein>
    <submittedName>
        <fullName evidence="1">Uncharacterized protein</fullName>
    </submittedName>
</protein>
<dbReference type="AlphaFoldDB" id="A0A1B7KN19"/>